<proteinExistence type="predicted"/>
<evidence type="ECO:0000313" key="2">
    <source>
        <dbReference type="EMBL" id="RYO83047.1"/>
    </source>
</evidence>
<reference evidence="2 3" key="1">
    <citation type="submission" date="2018-06" db="EMBL/GenBank/DDBJ databases">
        <title>Complete Genomes of Monosporascus.</title>
        <authorList>
            <person name="Robinson A.J."/>
            <person name="Natvig D.O."/>
        </authorList>
    </citation>
    <scope>NUCLEOTIDE SEQUENCE [LARGE SCALE GENOMIC DNA]</scope>
    <source>
        <strain evidence="2 3">CBS 609.92</strain>
    </source>
</reference>
<dbReference type="PANTHER" id="PTHR21310">
    <property type="entry name" value="AMINOGLYCOSIDE PHOSPHOTRANSFERASE-RELATED-RELATED"/>
    <property type="match status" value="1"/>
</dbReference>
<dbReference type="InterPro" id="IPR051678">
    <property type="entry name" value="AGP_Transferase"/>
</dbReference>
<dbReference type="Gene3D" id="3.90.1200.10">
    <property type="match status" value="1"/>
</dbReference>
<protein>
    <recommendedName>
        <fullName evidence="1">Aminoglycoside phosphotransferase domain-containing protein</fullName>
    </recommendedName>
</protein>
<keyword evidence="3" id="KW-1185">Reference proteome</keyword>
<name>A0ABY0H5R1_9PEZI</name>
<dbReference type="Proteomes" id="UP000294003">
    <property type="component" value="Unassembled WGS sequence"/>
</dbReference>
<sequence>MPPSRELPVSRWQWTQRANHLPHGHQLQLPNHYRHFPNYYLLRVPNHRINPYETEREFNELLLGTASSHSFRSPEEFDSTVATAKRMQDMPHPIVFTHGDFAMHNVLVHDGRVSGFIDWESAGWYPDYWESTTSLRWAGNPEWRSLLLRLGGSKYESELECELAIRDLTVYAWVM</sequence>
<dbReference type="PANTHER" id="PTHR21310:SF55">
    <property type="entry name" value="AMINOGLYCOSIDE PHOSPHOTRANSFERASE DOMAIN-CONTAINING PROTEIN"/>
    <property type="match status" value="1"/>
</dbReference>
<dbReference type="Pfam" id="PF01636">
    <property type="entry name" value="APH"/>
    <property type="match status" value="1"/>
</dbReference>
<dbReference type="SUPFAM" id="SSF56112">
    <property type="entry name" value="Protein kinase-like (PK-like)"/>
    <property type="match status" value="1"/>
</dbReference>
<accession>A0ABY0H5R1</accession>
<gene>
    <name evidence="2" type="ORF">DL762_006323</name>
</gene>
<evidence type="ECO:0000313" key="3">
    <source>
        <dbReference type="Proteomes" id="UP000294003"/>
    </source>
</evidence>
<comment type="caution">
    <text evidence="2">The sequence shown here is derived from an EMBL/GenBank/DDBJ whole genome shotgun (WGS) entry which is preliminary data.</text>
</comment>
<dbReference type="EMBL" id="QJNS01000198">
    <property type="protein sequence ID" value="RYO83047.1"/>
    <property type="molecule type" value="Genomic_DNA"/>
</dbReference>
<dbReference type="InterPro" id="IPR002575">
    <property type="entry name" value="Aminoglycoside_PTrfase"/>
</dbReference>
<organism evidence="2 3">
    <name type="scientific">Monosporascus cannonballus</name>
    <dbReference type="NCBI Taxonomy" id="155416"/>
    <lineage>
        <taxon>Eukaryota</taxon>
        <taxon>Fungi</taxon>
        <taxon>Dikarya</taxon>
        <taxon>Ascomycota</taxon>
        <taxon>Pezizomycotina</taxon>
        <taxon>Sordariomycetes</taxon>
        <taxon>Xylariomycetidae</taxon>
        <taxon>Xylariales</taxon>
        <taxon>Xylariales incertae sedis</taxon>
        <taxon>Monosporascus</taxon>
    </lineage>
</organism>
<feature type="domain" description="Aminoglycoside phosphotransferase" evidence="1">
    <location>
        <begin position="83"/>
        <end position="149"/>
    </location>
</feature>
<dbReference type="InterPro" id="IPR011009">
    <property type="entry name" value="Kinase-like_dom_sf"/>
</dbReference>
<evidence type="ECO:0000259" key="1">
    <source>
        <dbReference type="Pfam" id="PF01636"/>
    </source>
</evidence>